<name>A0ABW1QHE2_9CORY</name>
<evidence type="ECO:0000313" key="2">
    <source>
        <dbReference type="Proteomes" id="UP001596244"/>
    </source>
</evidence>
<protein>
    <submittedName>
        <fullName evidence="1">DUF488 domain-containing protein</fullName>
    </submittedName>
</protein>
<sequence length="115" mass="12947">MIRAAKLHDVLHGTDVVSGRGVLVDRLWPRGVSKEDMPWDWEPSVAPSPELRKWFGHDVSRWEEFHRRYRAELAAGAGAALAGEDDLTLLYAAADREHNHAIVLAAWLTEQIHSS</sequence>
<accession>A0ABW1QHE2</accession>
<organism evidence="1 2">
    <name type="scientific">Corynebacterium nasicanis</name>
    <dbReference type="NCBI Taxonomy" id="1448267"/>
    <lineage>
        <taxon>Bacteria</taxon>
        <taxon>Bacillati</taxon>
        <taxon>Actinomycetota</taxon>
        <taxon>Actinomycetes</taxon>
        <taxon>Mycobacteriales</taxon>
        <taxon>Corynebacteriaceae</taxon>
        <taxon>Corynebacterium</taxon>
    </lineage>
</organism>
<dbReference type="PANTHER" id="PTHR36849:SF1">
    <property type="entry name" value="CYTOPLASMIC PROTEIN"/>
    <property type="match status" value="1"/>
</dbReference>
<dbReference type="InterPro" id="IPR052552">
    <property type="entry name" value="YeaO-like"/>
</dbReference>
<dbReference type="RefSeq" id="WP_377002223.1">
    <property type="nucleotide sequence ID" value="NZ_JBHSQE010000009.1"/>
</dbReference>
<proteinExistence type="predicted"/>
<evidence type="ECO:0000313" key="1">
    <source>
        <dbReference type="EMBL" id="MFC6147620.1"/>
    </source>
</evidence>
<dbReference type="Proteomes" id="UP001596244">
    <property type="component" value="Unassembled WGS sequence"/>
</dbReference>
<dbReference type="Pfam" id="PF22752">
    <property type="entry name" value="DUF488-N3i"/>
    <property type="match status" value="1"/>
</dbReference>
<reference evidence="2" key="1">
    <citation type="journal article" date="2019" name="Int. J. Syst. Evol. Microbiol.">
        <title>The Global Catalogue of Microorganisms (GCM) 10K type strain sequencing project: providing services to taxonomists for standard genome sequencing and annotation.</title>
        <authorList>
            <consortium name="The Broad Institute Genomics Platform"/>
            <consortium name="The Broad Institute Genome Sequencing Center for Infectious Disease"/>
            <person name="Wu L."/>
            <person name="Ma J."/>
        </authorList>
    </citation>
    <scope>NUCLEOTIDE SEQUENCE [LARGE SCALE GENOMIC DNA]</scope>
    <source>
        <strain evidence="2">CCUG 51943</strain>
    </source>
</reference>
<dbReference type="EMBL" id="JBHSQE010000009">
    <property type="protein sequence ID" value="MFC6147620.1"/>
    <property type="molecule type" value="Genomic_DNA"/>
</dbReference>
<keyword evidence="2" id="KW-1185">Reference proteome</keyword>
<dbReference type="PANTHER" id="PTHR36849">
    <property type="entry name" value="CYTOPLASMIC PROTEIN-RELATED"/>
    <property type="match status" value="1"/>
</dbReference>
<comment type="caution">
    <text evidence="1">The sequence shown here is derived from an EMBL/GenBank/DDBJ whole genome shotgun (WGS) entry which is preliminary data.</text>
</comment>
<gene>
    <name evidence="1" type="ORF">ACFPUZ_12490</name>
</gene>